<reference evidence="1 2" key="1">
    <citation type="submission" date="2020-08" db="EMBL/GenBank/DDBJ databases">
        <title>Genomic Encyclopedia of Type Strains, Phase IV (KMG-IV): sequencing the most valuable type-strain genomes for metagenomic binning, comparative biology and taxonomic classification.</title>
        <authorList>
            <person name="Goeker M."/>
        </authorList>
    </citation>
    <scope>NUCLEOTIDE SEQUENCE [LARGE SCALE GENOMIC DNA]</scope>
    <source>
        <strain evidence="1 2">DSM 25966</strain>
    </source>
</reference>
<evidence type="ECO:0000313" key="1">
    <source>
        <dbReference type="EMBL" id="MBB3930585.1"/>
    </source>
</evidence>
<proteinExistence type="predicted"/>
<name>A0A840AQ19_9HYPH</name>
<dbReference type="RefSeq" id="WP_183398229.1">
    <property type="nucleotide sequence ID" value="NZ_JACIDS010000002.1"/>
</dbReference>
<gene>
    <name evidence="1" type="ORF">GGR25_001624</name>
</gene>
<dbReference type="AlphaFoldDB" id="A0A840AQ19"/>
<organism evidence="1 2">
    <name type="scientific">Kaistia hirudinis</name>
    <dbReference type="NCBI Taxonomy" id="1293440"/>
    <lineage>
        <taxon>Bacteria</taxon>
        <taxon>Pseudomonadati</taxon>
        <taxon>Pseudomonadota</taxon>
        <taxon>Alphaproteobacteria</taxon>
        <taxon>Hyphomicrobiales</taxon>
        <taxon>Kaistiaceae</taxon>
        <taxon>Kaistia</taxon>
    </lineage>
</organism>
<evidence type="ECO:0000313" key="2">
    <source>
        <dbReference type="Proteomes" id="UP000553963"/>
    </source>
</evidence>
<protein>
    <submittedName>
        <fullName evidence="1">Uncharacterized protein</fullName>
    </submittedName>
</protein>
<dbReference type="EMBL" id="JACIDS010000002">
    <property type="protein sequence ID" value="MBB3930585.1"/>
    <property type="molecule type" value="Genomic_DNA"/>
</dbReference>
<keyword evidence="2" id="KW-1185">Reference proteome</keyword>
<dbReference type="Proteomes" id="UP000553963">
    <property type="component" value="Unassembled WGS sequence"/>
</dbReference>
<accession>A0A840AQ19</accession>
<comment type="caution">
    <text evidence="1">The sequence shown here is derived from an EMBL/GenBank/DDBJ whole genome shotgun (WGS) entry which is preliminary data.</text>
</comment>
<sequence>MGREASVRAEIGGETGEVRALLESSELILRGAIKRRFPKSELRDVTIEGEALRFTSGAETVRLHLGARVAESWAKAIATPPPSLGAKLGLDKGRAFVIGSFDDPVLAEALDGATVDDPASATLLIAPIDGPDDLARATALQSAHRDLALWAIYPKGRDVAFGDSAIRTALRGAGFRDTKSCAVSERLTATRYNRTTAED</sequence>